<proteinExistence type="predicted"/>
<accession>A0ABN2UKE0</accession>
<organism evidence="2 3">
    <name type="scientific">Catenulispora yoronensis</name>
    <dbReference type="NCBI Taxonomy" id="450799"/>
    <lineage>
        <taxon>Bacteria</taxon>
        <taxon>Bacillati</taxon>
        <taxon>Actinomycetota</taxon>
        <taxon>Actinomycetes</taxon>
        <taxon>Catenulisporales</taxon>
        <taxon>Catenulisporaceae</taxon>
        <taxon>Catenulispora</taxon>
    </lineage>
</organism>
<dbReference type="Pfam" id="PF14325">
    <property type="entry name" value="DUF4383"/>
    <property type="match status" value="1"/>
</dbReference>
<keyword evidence="1" id="KW-0812">Transmembrane</keyword>
<evidence type="ECO:0000313" key="2">
    <source>
        <dbReference type="EMBL" id="GAA2038341.1"/>
    </source>
</evidence>
<dbReference type="RefSeq" id="WP_344667587.1">
    <property type="nucleotide sequence ID" value="NZ_BAAAQN010000026.1"/>
</dbReference>
<gene>
    <name evidence="2" type="ORF">GCM10009839_44820</name>
</gene>
<evidence type="ECO:0008006" key="4">
    <source>
        <dbReference type="Google" id="ProtNLM"/>
    </source>
</evidence>
<keyword evidence="1" id="KW-1133">Transmembrane helix</keyword>
<keyword evidence="1" id="KW-0472">Membrane</keyword>
<feature type="transmembrane region" description="Helical" evidence="1">
    <location>
        <begin position="58"/>
        <end position="75"/>
    </location>
</feature>
<sequence>MVRLQDHLPVDHRLRRVYRWGSILSAVTLLVFGILGLLDSIPFFSTQGERVMGMSSNGLLSVTSIVVGVFLLIAAKIGGDFASTVNMVMGGVFILAGLLGLAVMDTKANFLAFGLSNVFFSFIVGLIMMTFGMYGRVNLYLPYDNPYYQARHPEEAARREEAMALTAAPKATPKAVTKSPYAAH</sequence>
<keyword evidence="3" id="KW-1185">Reference proteome</keyword>
<dbReference type="Proteomes" id="UP001500751">
    <property type="component" value="Unassembled WGS sequence"/>
</dbReference>
<protein>
    <recommendedName>
        <fullName evidence="4">DUF4383 domain-containing protein</fullName>
    </recommendedName>
</protein>
<evidence type="ECO:0000313" key="3">
    <source>
        <dbReference type="Proteomes" id="UP001500751"/>
    </source>
</evidence>
<feature type="transmembrane region" description="Helical" evidence="1">
    <location>
        <begin position="110"/>
        <end position="131"/>
    </location>
</feature>
<dbReference type="EMBL" id="BAAAQN010000026">
    <property type="protein sequence ID" value="GAA2038341.1"/>
    <property type="molecule type" value="Genomic_DNA"/>
</dbReference>
<name>A0ABN2UKE0_9ACTN</name>
<feature type="transmembrane region" description="Helical" evidence="1">
    <location>
        <begin position="87"/>
        <end position="104"/>
    </location>
</feature>
<evidence type="ECO:0000256" key="1">
    <source>
        <dbReference type="SAM" id="Phobius"/>
    </source>
</evidence>
<comment type="caution">
    <text evidence="2">The sequence shown here is derived from an EMBL/GenBank/DDBJ whole genome shotgun (WGS) entry which is preliminary data.</text>
</comment>
<reference evidence="2 3" key="1">
    <citation type="journal article" date="2019" name="Int. J. Syst. Evol. Microbiol.">
        <title>The Global Catalogue of Microorganisms (GCM) 10K type strain sequencing project: providing services to taxonomists for standard genome sequencing and annotation.</title>
        <authorList>
            <consortium name="The Broad Institute Genomics Platform"/>
            <consortium name="The Broad Institute Genome Sequencing Center for Infectious Disease"/>
            <person name="Wu L."/>
            <person name="Ma J."/>
        </authorList>
    </citation>
    <scope>NUCLEOTIDE SEQUENCE [LARGE SCALE GENOMIC DNA]</scope>
    <source>
        <strain evidence="2 3">JCM 16014</strain>
    </source>
</reference>
<feature type="transmembrane region" description="Helical" evidence="1">
    <location>
        <begin position="20"/>
        <end position="38"/>
    </location>
</feature>